<name>A0A0D7A4Q3_9AGAR</name>
<protein>
    <submittedName>
        <fullName evidence="3">Uncharacterized protein</fullName>
    </submittedName>
</protein>
<evidence type="ECO:0000313" key="4">
    <source>
        <dbReference type="Proteomes" id="UP000054144"/>
    </source>
</evidence>
<gene>
    <name evidence="3" type="ORF">FISHEDRAFT_48822</name>
</gene>
<feature type="domain" description="DUF4246" evidence="2">
    <location>
        <begin position="2"/>
        <end position="35"/>
    </location>
</feature>
<evidence type="ECO:0000259" key="1">
    <source>
        <dbReference type="Pfam" id="PF14033"/>
    </source>
</evidence>
<evidence type="ECO:0000313" key="3">
    <source>
        <dbReference type="EMBL" id="KIY45725.1"/>
    </source>
</evidence>
<dbReference type="EMBL" id="KN882046">
    <property type="protein sequence ID" value="KIY45725.1"/>
    <property type="molecule type" value="Genomic_DNA"/>
</dbReference>
<dbReference type="InterPro" id="IPR025340">
    <property type="entry name" value="DUF4246"/>
</dbReference>
<dbReference type="OrthoDB" id="415532at2759"/>
<dbReference type="Pfam" id="PF14033">
    <property type="entry name" value="DUF4246"/>
    <property type="match status" value="1"/>
</dbReference>
<dbReference type="Proteomes" id="UP000054144">
    <property type="component" value="Unassembled WGS sequence"/>
</dbReference>
<evidence type="ECO:0000259" key="2">
    <source>
        <dbReference type="Pfam" id="PF21666"/>
    </source>
</evidence>
<dbReference type="Pfam" id="PF21666">
    <property type="entry name" value="DUF4246_N"/>
    <property type="match status" value="1"/>
</dbReference>
<dbReference type="AlphaFoldDB" id="A0A0D7A4Q3"/>
<organism evidence="3 4">
    <name type="scientific">Fistulina hepatica ATCC 64428</name>
    <dbReference type="NCBI Taxonomy" id="1128425"/>
    <lineage>
        <taxon>Eukaryota</taxon>
        <taxon>Fungi</taxon>
        <taxon>Dikarya</taxon>
        <taxon>Basidiomycota</taxon>
        <taxon>Agaricomycotina</taxon>
        <taxon>Agaricomycetes</taxon>
        <taxon>Agaricomycetidae</taxon>
        <taxon>Agaricales</taxon>
        <taxon>Fistulinaceae</taxon>
        <taxon>Fistulina</taxon>
    </lineage>
</organism>
<reference evidence="3 4" key="1">
    <citation type="journal article" date="2015" name="Fungal Genet. Biol.">
        <title>Evolution of novel wood decay mechanisms in Agaricales revealed by the genome sequences of Fistulina hepatica and Cylindrobasidium torrendii.</title>
        <authorList>
            <person name="Floudas D."/>
            <person name="Held B.W."/>
            <person name="Riley R."/>
            <person name="Nagy L.G."/>
            <person name="Koehler G."/>
            <person name="Ransdell A.S."/>
            <person name="Younus H."/>
            <person name="Chow J."/>
            <person name="Chiniquy J."/>
            <person name="Lipzen A."/>
            <person name="Tritt A."/>
            <person name="Sun H."/>
            <person name="Haridas S."/>
            <person name="LaButti K."/>
            <person name="Ohm R.A."/>
            <person name="Kues U."/>
            <person name="Blanchette R.A."/>
            <person name="Grigoriev I.V."/>
            <person name="Minto R.E."/>
            <person name="Hibbett D.S."/>
        </authorList>
    </citation>
    <scope>NUCLEOTIDE SEQUENCE [LARGE SCALE GENOMIC DNA]</scope>
    <source>
        <strain evidence="3 4">ATCC 64428</strain>
    </source>
</reference>
<dbReference type="InterPro" id="IPR049207">
    <property type="entry name" value="DUF4246_N"/>
</dbReference>
<feature type="non-terminal residue" evidence="3">
    <location>
        <position position="1"/>
    </location>
</feature>
<proteinExistence type="predicted"/>
<keyword evidence="4" id="KW-1185">Reference proteome</keyword>
<sequence>LAEQRMNALSWSIRRKPDWEAKLKDPTILATWRSEAFDAQKNLQREEKMTENMINYVFAELEVYARLIVPESGIKHACDDAIFWANRLVSQELTDDLRREVAKLEDVPESEKDWHPGSNYQVLDLVHPSLYCIVYGVTRARDPEKSGVSKVVAEPRCKGDEAQFMSQKLAWLPSDFAVSGESTVSLASPYINNVHPSNKGLISAIEGVLGKFIPMFERVLGAVDREDKPARQYGTEETYARIRRVACLWKNHDNEEPRDYINDDYEESDYAAYPGEDPDERRLNWYRTMDDLVLPDALPEYNGALEKYFRLARIRGDTIQVIVKLANIHLTPDNPEYAGGSWHVEGMLNERIVATGIYYYDSENITESQLQFRVSVSGPHYHMQDDNVCMSWVYGITRDMPLVQDLGAVPTSVGTSLAFPNIYQHCVSPFKLADPTKPGHRKILAFFLVDPTKRVLSATDVLPQQREWVRDEIALGPASQSRLGRLPPELRDMILNHTDGLMTREDAEKYRAELIEERSQFVATYNDEIVQLEFNMCEHVRESFLRST</sequence>
<dbReference type="InterPro" id="IPR049192">
    <property type="entry name" value="DUF4246_C"/>
</dbReference>
<dbReference type="PANTHER" id="PTHR33119">
    <property type="entry name" value="IFI3P"/>
    <property type="match status" value="1"/>
</dbReference>
<dbReference type="PANTHER" id="PTHR33119:SF1">
    <property type="entry name" value="FE2OG DIOXYGENASE DOMAIN-CONTAINING PROTEIN"/>
    <property type="match status" value="1"/>
</dbReference>
<accession>A0A0D7A4Q3</accession>
<feature type="domain" description="DUF4246" evidence="1">
    <location>
        <begin position="51"/>
        <end position="471"/>
    </location>
</feature>